<dbReference type="EMBL" id="LATL02000112">
    <property type="protein sequence ID" value="KKD35398.1"/>
    <property type="molecule type" value="Genomic_DNA"/>
</dbReference>
<gene>
    <name evidence="3" type="ORF">WN50_25560</name>
</gene>
<dbReference type="SUPFAM" id="SSF51120">
    <property type="entry name" value="beta-Roll"/>
    <property type="match status" value="2"/>
</dbReference>
<dbReference type="InterPro" id="IPR001343">
    <property type="entry name" value="Hemolysn_Ca-bd"/>
</dbReference>
<evidence type="ECO:0000313" key="4">
    <source>
        <dbReference type="Proteomes" id="UP000033607"/>
    </source>
</evidence>
<sequence length="256" mass="27239">MSNQTPEIFTEEIDSLLGGADADTFALRNNGDQINVLLLTPPPTQEGTSRADEILGTTDNDVIYGRRGNDTLSSFSGDDFLNGEFGDDLLFAGQNNDILIGDSGDDTIFGDRGIDTVYGGAGVDILYGNSDDDIVYGDRGDDQVYGGQGNDQLTGGTGSDLILGDRGEDTLTGVSGRGKGYTLIQDFNSQEDTIQLVGNATSYELVNSQDLETQSSVNLPEGTAIIFEDFDGSKELIAVVEGNSALDLNADYFNFF</sequence>
<dbReference type="InterPro" id="IPR050557">
    <property type="entry name" value="RTX_toxin/Mannuronan_C5-epim"/>
</dbReference>
<dbReference type="PANTHER" id="PTHR38340:SF1">
    <property type="entry name" value="S-LAYER PROTEIN"/>
    <property type="match status" value="1"/>
</dbReference>
<keyword evidence="2" id="KW-0964">Secreted</keyword>
<dbReference type="RefSeq" id="WP_046281426.1">
    <property type="nucleotide sequence ID" value="NZ_LATL02000112.1"/>
</dbReference>
<comment type="caution">
    <text evidence="3">The sequence shown here is derived from an EMBL/GenBank/DDBJ whole genome shotgun (WGS) entry which is preliminary data.</text>
</comment>
<organism evidence="3 4">
    <name type="scientific">Limnoraphis robusta CS-951</name>
    <dbReference type="NCBI Taxonomy" id="1637645"/>
    <lineage>
        <taxon>Bacteria</taxon>
        <taxon>Bacillati</taxon>
        <taxon>Cyanobacteriota</taxon>
        <taxon>Cyanophyceae</taxon>
        <taxon>Oscillatoriophycideae</taxon>
        <taxon>Oscillatoriales</taxon>
        <taxon>Sirenicapillariaceae</taxon>
        <taxon>Limnoraphis</taxon>
    </lineage>
</organism>
<dbReference type="Gene3D" id="2.150.10.10">
    <property type="entry name" value="Serralysin-like metalloprotease, C-terminal"/>
    <property type="match status" value="2"/>
</dbReference>
<dbReference type="Pfam" id="PF00353">
    <property type="entry name" value="HemolysinCabind"/>
    <property type="match status" value="3"/>
</dbReference>
<accession>A0A0F5Y9E2</accession>
<proteinExistence type="predicted"/>
<dbReference type="OrthoDB" id="449081at2"/>
<dbReference type="InterPro" id="IPR011049">
    <property type="entry name" value="Serralysin-like_metalloprot_C"/>
</dbReference>
<evidence type="ECO:0000313" key="3">
    <source>
        <dbReference type="EMBL" id="KKD35398.1"/>
    </source>
</evidence>
<dbReference type="Proteomes" id="UP000033607">
    <property type="component" value="Unassembled WGS sequence"/>
</dbReference>
<reference evidence="3 4" key="1">
    <citation type="submission" date="2015-06" db="EMBL/GenBank/DDBJ databases">
        <title>Draft genome assembly of filamentous brackish cyanobacterium Limnoraphis robusta strain CS-951.</title>
        <authorList>
            <person name="Willis A."/>
            <person name="Parks M."/>
            <person name="Burford M.A."/>
        </authorList>
    </citation>
    <scope>NUCLEOTIDE SEQUENCE [LARGE SCALE GENOMIC DNA]</scope>
    <source>
        <strain evidence="3 4">CS-951</strain>
    </source>
</reference>
<dbReference type="AlphaFoldDB" id="A0A0F5Y9E2"/>
<dbReference type="GO" id="GO:0005509">
    <property type="term" value="F:calcium ion binding"/>
    <property type="evidence" value="ECO:0007669"/>
    <property type="project" value="InterPro"/>
</dbReference>
<dbReference type="GO" id="GO:0005576">
    <property type="term" value="C:extracellular region"/>
    <property type="evidence" value="ECO:0007669"/>
    <property type="project" value="UniProtKB-SubCell"/>
</dbReference>
<dbReference type="PRINTS" id="PR00313">
    <property type="entry name" value="CABNDNGRPT"/>
</dbReference>
<comment type="subcellular location">
    <subcellularLocation>
        <location evidence="1">Secreted</location>
    </subcellularLocation>
</comment>
<evidence type="ECO:0000256" key="2">
    <source>
        <dbReference type="ARBA" id="ARBA00022525"/>
    </source>
</evidence>
<protein>
    <submittedName>
        <fullName evidence="3">Calcium-binding protein</fullName>
    </submittedName>
</protein>
<dbReference type="PANTHER" id="PTHR38340">
    <property type="entry name" value="S-LAYER PROTEIN"/>
    <property type="match status" value="1"/>
</dbReference>
<evidence type="ECO:0000256" key="1">
    <source>
        <dbReference type="ARBA" id="ARBA00004613"/>
    </source>
</evidence>
<name>A0A0F5Y9E2_9CYAN</name>